<keyword evidence="2" id="KW-1133">Transmembrane helix</keyword>
<evidence type="ECO:0000313" key="5">
    <source>
        <dbReference type="Proteomes" id="UP000054383"/>
    </source>
</evidence>
<dbReference type="Proteomes" id="UP000054383">
    <property type="component" value="Unassembled WGS sequence"/>
</dbReference>
<dbReference type="Pfam" id="PF04082">
    <property type="entry name" value="Fungal_trans"/>
    <property type="match status" value="1"/>
</dbReference>
<keyword evidence="2" id="KW-0472">Membrane</keyword>
<dbReference type="OrthoDB" id="4222705at2759"/>
<dbReference type="GO" id="GO:0003677">
    <property type="term" value="F:DNA binding"/>
    <property type="evidence" value="ECO:0007669"/>
    <property type="project" value="InterPro"/>
</dbReference>
<dbReference type="InterPro" id="IPR007219">
    <property type="entry name" value="XnlR_reg_dom"/>
</dbReference>
<dbReference type="GO" id="GO:0006351">
    <property type="term" value="P:DNA-templated transcription"/>
    <property type="evidence" value="ECO:0007669"/>
    <property type="project" value="InterPro"/>
</dbReference>
<dbReference type="PANTHER" id="PTHR47785">
    <property type="entry name" value="ZN(II)2CYS6 TRANSCRIPTION FACTOR (EUROFUNG)-RELATED-RELATED"/>
    <property type="match status" value="1"/>
</dbReference>
<proteinExistence type="predicted"/>
<dbReference type="GO" id="GO:0008270">
    <property type="term" value="F:zinc ion binding"/>
    <property type="evidence" value="ECO:0007669"/>
    <property type="project" value="InterPro"/>
</dbReference>
<evidence type="ECO:0000256" key="1">
    <source>
        <dbReference type="ARBA" id="ARBA00023242"/>
    </source>
</evidence>
<evidence type="ECO:0000313" key="4">
    <source>
        <dbReference type="EMBL" id="CRG83720.1"/>
    </source>
</evidence>
<dbReference type="CDD" id="cd12148">
    <property type="entry name" value="fungal_TF_MHR"/>
    <property type="match status" value="1"/>
</dbReference>
<dbReference type="PANTHER" id="PTHR47785:SF3">
    <property type="entry name" value="ZN(2)-C6 FUNGAL-TYPE DOMAIN-CONTAINING PROTEIN"/>
    <property type="match status" value="1"/>
</dbReference>
<organism evidence="4 5">
    <name type="scientific">Talaromyces islandicus</name>
    <name type="common">Penicillium islandicum</name>
    <dbReference type="NCBI Taxonomy" id="28573"/>
    <lineage>
        <taxon>Eukaryota</taxon>
        <taxon>Fungi</taxon>
        <taxon>Dikarya</taxon>
        <taxon>Ascomycota</taxon>
        <taxon>Pezizomycotina</taxon>
        <taxon>Eurotiomycetes</taxon>
        <taxon>Eurotiomycetidae</taxon>
        <taxon>Eurotiales</taxon>
        <taxon>Trichocomaceae</taxon>
        <taxon>Talaromyces</taxon>
        <taxon>Talaromyces sect. Islandici</taxon>
    </lineage>
</organism>
<name>A0A0U1LN65_TALIS</name>
<dbReference type="OMA" id="KRWATTA"/>
<feature type="transmembrane region" description="Helical" evidence="2">
    <location>
        <begin position="222"/>
        <end position="241"/>
    </location>
</feature>
<gene>
    <name evidence="4" type="ORF">PISL3812_01075</name>
</gene>
<keyword evidence="5" id="KW-1185">Reference proteome</keyword>
<keyword evidence="2" id="KW-0812">Transmembrane</keyword>
<feature type="domain" description="Xylanolytic transcriptional activator regulatory" evidence="3">
    <location>
        <begin position="107"/>
        <end position="205"/>
    </location>
</feature>
<accession>A0A0U1LN65</accession>
<evidence type="ECO:0000256" key="2">
    <source>
        <dbReference type="SAM" id="Phobius"/>
    </source>
</evidence>
<dbReference type="AlphaFoldDB" id="A0A0U1LN65"/>
<sequence length="269" mass="29858">MHVTSRIESELAVVNQRLDYITSLLAKHPEPAKEPEDAENVVLSSHEDSPFRLLATSSIMKVLELEPEFPQNLIRLERINFLSGSPNDAGSRLFFVPHQQAVNALAAFSERIHTYYPILPSNFSDEYFRVLSEPLTPSCQSCLVLLVAAVGCVAHDPTPDRKNPFFAAALSSLPLVVAECSLVSVQCLVFLSIYYACLLKPCQAHDYCLVSSFKIQNLFKRWATTASGFIATVLIVVKWFTKHRLRCARNNLPSVLGRPVTGEASLLPA</sequence>
<evidence type="ECO:0000259" key="3">
    <source>
        <dbReference type="Pfam" id="PF04082"/>
    </source>
</evidence>
<dbReference type="EMBL" id="CVMT01000001">
    <property type="protein sequence ID" value="CRG83720.1"/>
    <property type="molecule type" value="Genomic_DNA"/>
</dbReference>
<dbReference type="InterPro" id="IPR053181">
    <property type="entry name" value="EcdB-like_regulator"/>
</dbReference>
<protein>
    <recommendedName>
        <fullName evidence="3">Xylanolytic transcriptional activator regulatory domain-containing protein</fullName>
    </recommendedName>
</protein>
<keyword evidence="1" id="KW-0539">Nucleus</keyword>
<reference evidence="4 5" key="1">
    <citation type="submission" date="2015-04" db="EMBL/GenBank/DDBJ databases">
        <authorList>
            <person name="Syromyatnikov M.Y."/>
            <person name="Popov V.N."/>
        </authorList>
    </citation>
    <scope>NUCLEOTIDE SEQUENCE [LARGE SCALE GENOMIC DNA]</scope>
    <source>
        <strain evidence="4">WF-38-12</strain>
    </source>
</reference>